<proteinExistence type="predicted"/>
<dbReference type="EMBL" id="KV003208">
    <property type="protein sequence ID" value="KZV36827.1"/>
    <property type="molecule type" value="Genomic_DNA"/>
</dbReference>
<evidence type="ECO:0000313" key="3">
    <source>
        <dbReference type="Proteomes" id="UP000250235"/>
    </source>
</evidence>
<protein>
    <submittedName>
        <fullName evidence="2">Uncharacterized protein</fullName>
    </submittedName>
</protein>
<evidence type="ECO:0000313" key="2">
    <source>
        <dbReference type="EMBL" id="KZV36827.1"/>
    </source>
</evidence>
<keyword evidence="3" id="KW-1185">Reference proteome</keyword>
<organism evidence="2 3">
    <name type="scientific">Dorcoceras hygrometricum</name>
    <dbReference type="NCBI Taxonomy" id="472368"/>
    <lineage>
        <taxon>Eukaryota</taxon>
        <taxon>Viridiplantae</taxon>
        <taxon>Streptophyta</taxon>
        <taxon>Embryophyta</taxon>
        <taxon>Tracheophyta</taxon>
        <taxon>Spermatophyta</taxon>
        <taxon>Magnoliopsida</taxon>
        <taxon>eudicotyledons</taxon>
        <taxon>Gunneridae</taxon>
        <taxon>Pentapetalae</taxon>
        <taxon>asterids</taxon>
        <taxon>lamiids</taxon>
        <taxon>Lamiales</taxon>
        <taxon>Gesneriaceae</taxon>
        <taxon>Didymocarpoideae</taxon>
        <taxon>Trichosporeae</taxon>
        <taxon>Loxocarpinae</taxon>
        <taxon>Dorcoceras</taxon>
    </lineage>
</organism>
<sequence length="174" mass="19328">MIISSPPDNPHANSKLEEVDKAVASIDSRMIYMESKLTSWTQGRSLLIRRCILWRGLGRHNLVSEHGPEINTRTSGLNSCCRPFLQRYYKMSGRGRGRGRCGEIRGSTIEEVSSGGPACVIVVITPPVEQLVRHSSQESGNSSSQGPSHGNSQKGFRHKQKRQASQFRKLKSPK</sequence>
<feature type="region of interest" description="Disordered" evidence="1">
    <location>
        <begin position="132"/>
        <end position="174"/>
    </location>
</feature>
<feature type="compositionally biased region" description="Low complexity" evidence="1">
    <location>
        <begin position="137"/>
        <end position="153"/>
    </location>
</feature>
<evidence type="ECO:0000256" key="1">
    <source>
        <dbReference type="SAM" id="MobiDB-lite"/>
    </source>
</evidence>
<feature type="compositionally biased region" description="Basic residues" evidence="1">
    <location>
        <begin position="155"/>
        <end position="174"/>
    </location>
</feature>
<accession>A0A2Z7BX61</accession>
<dbReference type="AlphaFoldDB" id="A0A2Z7BX61"/>
<name>A0A2Z7BX61_9LAMI</name>
<dbReference type="Proteomes" id="UP000250235">
    <property type="component" value="Unassembled WGS sequence"/>
</dbReference>
<reference evidence="2 3" key="1">
    <citation type="journal article" date="2015" name="Proc. Natl. Acad. Sci. U.S.A.">
        <title>The resurrection genome of Boea hygrometrica: A blueprint for survival of dehydration.</title>
        <authorList>
            <person name="Xiao L."/>
            <person name="Yang G."/>
            <person name="Zhang L."/>
            <person name="Yang X."/>
            <person name="Zhao S."/>
            <person name="Ji Z."/>
            <person name="Zhou Q."/>
            <person name="Hu M."/>
            <person name="Wang Y."/>
            <person name="Chen M."/>
            <person name="Xu Y."/>
            <person name="Jin H."/>
            <person name="Xiao X."/>
            <person name="Hu G."/>
            <person name="Bao F."/>
            <person name="Hu Y."/>
            <person name="Wan P."/>
            <person name="Li L."/>
            <person name="Deng X."/>
            <person name="Kuang T."/>
            <person name="Xiang C."/>
            <person name="Zhu J.K."/>
            <person name="Oliver M.J."/>
            <person name="He Y."/>
        </authorList>
    </citation>
    <scope>NUCLEOTIDE SEQUENCE [LARGE SCALE GENOMIC DNA]</scope>
    <source>
        <strain evidence="3">cv. XS01</strain>
    </source>
</reference>
<gene>
    <name evidence="2" type="ORF">F511_03551</name>
</gene>